<feature type="coiled-coil region" evidence="1">
    <location>
        <begin position="1"/>
        <end position="28"/>
    </location>
</feature>
<sequence length="119" mass="13023">MESITKIIADFEKRINDLQRDNEGLIQTLNCVSASVEGLSRKVSMLEKGLATKADITHVQLINKQSEIIKKINDSKSVGMDCKVGVSLDGRVVAKSIVEHTADSIQGRVVKGSEINETR</sequence>
<dbReference type="AlphaFoldDB" id="A0ABD6RG85"/>
<comment type="caution">
    <text evidence="2">The sequence shown here is derived from an EMBL/GenBank/DDBJ whole genome shotgun (WGS) entry which is preliminary data.</text>
</comment>
<accession>A0ABD6RG85</accession>
<evidence type="ECO:0000256" key="1">
    <source>
        <dbReference type="SAM" id="Coils"/>
    </source>
</evidence>
<evidence type="ECO:0008006" key="4">
    <source>
        <dbReference type="Google" id="ProtNLM"/>
    </source>
</evidence>
<reference evidence="2 3" key="1">
    <citation type="submission" date="2017-01" db="EMBL/GenBank/DDBJ databases">
        <title>Draft Genome Sequence of Bacillus thuringiensis DNG9.</title>
        <authorList>
            <person name="Rosana A.R."/>
            <person name="Daas M.S."/>
            <person name="Acedo J.Z."/>
            <person name="Case R.J."/>
            <person name="Vederas J.C."/>
            <person name="Nateche F."/>
            <person name="Kebbouche-Gana S."/>
        </authorList>
    </citation>
    <scope>NUCLEOTIDE SEQUENCE [LARGE SCALE GENOMIC DNA]</scope>
    <source>
        <strain evidence="2 3">DNG9</strain>
    </source>
</reference>
<evidence type="ECO:0000313" key="2">
    <source>
        <dbReference type="EMBL" id="OPD55057.1"/>
    </source>
</evidence>
<gene>
    <name evidence="2" type="ORF">BVF97_01360</name>
</gene>
<protein>
    <recommendedName>
        <fullName evidence="4">Phage protein</fullName>
    </recommendedName>
</protein>
<dbReference type="RefSeq" id="WP_078993286.1">
    <property type="nucleotide sequence ID" value="NZ_MSTN01000001.1"/>
</dbReference>
<organism evidence="2 3">
    <name type="scientific">Bacillus thuringiensis</name>
    <dbReference type="NCBI Taxonomy" id="1428"/>
    <lineage>
        <taxon>Bacteria</taxon>
        <taxon>Bacillati</taxon>
        <taxon>Bacillota</taxon>
        <taxon>Bacilli</taxon>
        <taxon>Bacillales</taxon>
        <taxon>Bacillaceae</taxon>
        <taxon>Bacillus</taxon>
        <taxon>Bacillus cereus group</taxon>
    </lineage>
</organism>
<name>A0ABD6RG85_BACTU</name>
<proteinExistence type="predicted"/>
<keyword evidence="1" id="KW-0175">Coiled coil</keyword>
<evidence type="ECO:0000313" key="3">
    <source>
        <dbReference type="Proteomes" id="UP000190187"/>
    </source>
</evidence>
<dbReference type="EMBL" id="MSTN01000001">
    <property type="protein sequence ID" value="OPD55057.1"/>
    <property type="molecule type" value="Genomic_DNA"/>
</dbReference>
<dbReference type="Proteomes" id="UP000190187">
    <property type="component" value="Unassembled WGS sequence"/>
</dbReference>